<gene>
    <name evidence="1" type="ORF">H2B03_02990</name>
</gene>
<protein>
    <submittedName>
        <fullName evidence="1">MoaD/ThiS family protein</fullName>
    </submittedName>
</protein>
<evidence type="ECO:0000313" key="1">
    <source>
        <dbReference type="EMBL" id="MBA4452128.1"/>
    </source>
</evidence>
<evidence type="ECO:0000313" key="2">
    <source>
        <dbReference type="Proteomes" id="UP000559653"/>
    </source>
</evidence>
<sequence>MVIVKLVGGAKKSFEKDQLQLEADNITLEKLLELVQDLKPKDTPNIDVNNILVAINGADSSAREGKMTIIKKDDVISIIPVIHGGASKKIITKAGQKLIQVVEIKGDKKTDVSFLENLRLEFPKLKIQAISSKYILNPYHLKKILSISVNSDKEHVLLSKKLETDILLRFAATTQISDAISSVGIKPRNNFILIAIGNKTSLDKLHEKISPLIIDLFQKDNSSFLKKQFKISKKQIDAVYSKNPLEDILIEKAAVLIG</sequence>
<dbReference type="Proteomes" id="UP000559653">
    <property type="component" value="Unassembled WGS sequence"/>
</dbReference>
<reference evidence="1 2" key="1">
    <citation type="journal article" date="2020" name="Appl. Environ. Microbiol.">
        <title>Genomic Characteristics of a Novel Species of Ammonia-Oxidizing Archaea from the Jiulong River Estuary.</title>
        <authorList>
            <person name="Zou D."/>
            <person name="Wan R."/>
            <person name="Han L."/>
            <person name="Xu M.N."/>
            <person name="Liu Y."/>
            <person name="Liu H."/>
            <person name="Kao S.J."/>
            <person name="Li M."/>
        </authorList>
    </citation>
    <scope>NUCLEOTIDE SEQUENCE [LARGE SCALE GENOMIC DNA]</scope>
    <source>
        <strain evidence="1">W1bin1</strain>
    </source>
</reference>
<organism evidence="1 2">
    <name type="scientific">Candidatus Nitrosomaritimum aestuariumsis</name>
    <dbReference type="NCBI Taxonomy" id="3342354"/>
    <lineage>
        <taxon>Archaea</taxon>
        <taxon>Nitrososphaerota</taxon>
        <taxon>Nitrososphaeria</taxon>
        <taxon>Nitrosopumilales</taxon>
        <taxon>Nitrosopumilaceae</taxon>
        <taxon>Candidatus Nitrosomaritimum</taxon>
    </lineage>
</organism>
<accession>A0AC60VXA8</accession>
<proteinExistence type="predicted"/>
<name>A0AC60VXA8_9ARCH</name>
<comment type="caution">
    <text evidence="1">The sequence shown here is derived from an EMBL/GenBank/DDBJ whole genome shotgun (WGS) entry which is preliminary data.</text>
</comment>
<dbReference type="EMBL" id="JACEMZ010000010">
    <property type="protein sequence ID" value="MBA4452128.1"/>
    <property type="molecule type" value="Genomic_DNA"/>
</dbReference>